<feature type="region of interest" description="Disordered" evidence="6">
    <location>
        <begin position="429"/>
        <end position="448"/>
    </location>
</feature>
<evidence type="ECO:0000256" key="4">
    <source>
        <dbReference type="ARBA" id="ARBA00022723"/>
    </source>
</evidence>
<dbReference type="RefSeq" id="WP_238275633.1">
    <property type="nucleotide sequence ID" value="NZ_BPQR01000034.1"/>
</dbReference>
<evidence type="ECO:0000256" key="3">
    <source>
        <dbReference type="ARBA" id="ARBA00010286"/>
    </source>
</evidence>
<evidence type="ECO:0000256" key="6">
    <source>
        <dbReference type="SAM" id="MobiDB-lite"/>
    </source>
</evidence>
<evidence type="ECO:0000259" key="7">
    <source>
        <dbReference type="Pfam" id="PF01979"/>
    </source>
</evidence>
<name>A0ABQ4SXY4_9HYPH</name>
<evidence type="ECO:0000256" key="1">
    <source>
        <dbReference type="ARBA" id="ARBA00001947"/>
    </source>
</evidence>
<dbReference type="Pfam" id="PF01979">
    <property type="entry name" value="Amidohydro_1"/>
    <property type="match status" value="1"/>
</dbReference>
<dbReference type="Proteomes" id="UP001055102">
    <property type="component" value="Unassembled WGS sequence"/>
</dbReference>
<proteinExistence type="inferred from homology"/>
<dbReference type="InterPro" id="IPR002195">
    <property type="entry name" value="Dihydroorotase_CS"/>
</dbReference>
<evidence type="ECO:0000256" key="2">
    <source>
        <dbReference type="ARBA" id="ARBA00002368"/>
    </source>
</evidence>
<keyword evidence="9" id="KW-1185">Reference proteome</keyword>
<dbReference type="PANTHER" id="PTHR43668:SF4">
    <property type="entry name" value="ALLANTOINASE"/>
    <property type="match status" value="1"/>
</dbReference>
<dbReference type="EMBL" id="BPQR01000034">
    <property type="protein sequence ID" value="GJE06758.1"/>
    <property type="molecule type" value="Genomic_DNA"/>
</dbReference>
<reference evidence="8" key="2">
    <citation type="submission" date="2021-08" db="EMBL/GenBank/DDBJ databases">
        <authorList>
            <person name="Tani A."/>
            <person name="Ola A."/>
            <person name="Ogura Y."/>
            <person name="Katsura K."/>
            <person name="Hayashi T."/>
        </authorList>
    </citation>
    <scope>NUCLEOTIDE SEQUENCE</scope>
    <source>
        <strain evidence="8">LMG 23639</strain>
    </source>
</reference>
<gene>
    <name evidence="8" type="primary">lhyD</name>
    <name evidence="8" type="ORF">AOPFMNJM_2080</name>
</gene>
<evidence type="ECO:0000256" key="5">
    <source>
        <dbReference type="ARBA" id="ARBA00022801"/>
    </source>
</evidence>
<comment type="caution">
    <text evidence="8">The sequence shown here is derived from an EMBL/GenBank/DDBJ whole genome shotgun (WGS) entry which is preliminary data.</text>
</comment>
<dbReference type="Gene3D" id="2.30.40.10">
    <property type="entry name" value="Urease, subunit C, domain 1"/>
    <property type="match status" value="1"/>
</dbReference>
<dbReference type="SUPFAM" id="SSF51556">
    <property type="entry name" value="Metallo-dependent hydrolases"/>
    <property type="match status" value="1"/>
</dbReference>
<dbReference type="SUPFAM" id="SSF51338">
    <property type="entry name" value="Composite domain of metallo-dependent hydrolases"/>
    <property type="match status" value="1"/>
</dbReference>
<comment type="cofactor">
    <cofactor evidence="1">
        <name>Zn(2+)</name>
        <dbReference type="ChEBI" id="CHEBI:29105"/>
    </cofactor>
</comment>
<keyword evidence="5" id="KW-0378">Hydrolase</keyword>
<organism evidence="8 9">
    <name type="scientific">Methylobacterium jeotgali</name>
    <dbReference type="NCBI Taxonomy" id="381630"/>
    <lineage>
        <taxon>Bacteria</taxon>
        <taxon>Pseudomonadati</taxon>
        <taxon>Pseudomonadota</taxon>
        <taxon>Alphaproteobacteria</taxon>
        <taxon>Hyphomicrobiales</taxon>
        <taxon>Methylobacteriaceae</taxon>
        <taxon>Methylobacterium</taxon>
    </lineage>
</organism>
<comment type="similarity">
    <text evidence="3">Belongs to the metallo-dependent hydrolases superfamily. DHOase family. Class I DHOase subfamily.</text>
</comment>
<evidence type="ECO:0000313" key="8">
    <source>
        <dbReference type="EMBL" id="GJE06758.1"/>
    </source>
</evidence>
<accession>A0ABQ4SXY4</accession>
<dbReference type="InterPro" id="IPR050138">
    <property type="entry name" value="DHOase/Allantoinase_Hydrolase"/>
</dbReference>
<keyword evidence="4" id="KW-0479">Metal-binding</keyword>
<feature type="domain" description="Amidohydrolase-related" evidence="7">
    <location>
        <begin position="54"/>
        <end position="421"/>
    </location>
</feature>
<dbReference type="CDD" id="cd01318">
    <property type="entry name" value="DHOase_IIb"/>
    <property type="match status" value="1"/>
</dbReference>
<evidence type="ECO:0000313" key="9">
    <source>
        <dbReference type="Proteomes" id="UP001055102"/>
    </source>
</evidence>
<dbReference type="NCBIfam" id="TIGR00857">
    <property type="entry name" value="pyrC_multi"/>
    <property type="match status" value="1"/>
</dbReference>
<sequence length="448" mass="48366">MAEPFDLVLSGGTIVNHDGAHAADLGIRAGRVAEIGDLSNADTTERQDCRGLHLLPGVIDTQVHFREPGLDHKEDLESGSRAAVMGGVTAVFEMPNTDPQTVTEAALADKIARARHRMHCDFAFWVGGTHENAGELARLERLPGAAGIKVFVGSSTGSLLVEDDAGVRAILKNIRRRAAFHAEDEPMLRERRGLRVPGDPSSHSVWRSPEAALKATQRLVALARETGARIHILHISTAEEMVYLADHKDVASVEVTPHHLTLDGDEAYARLGTLVQMNPPVRGGGHRAGIWRGLTQGVADILGSDHAPHTLAEKAKPYPDSPSGMTGVQTLVPMMLDHVNAGRLSLARFVDLTSAGPKRLFGIARKGRLSAGYDADVTVVDLKRRVTIRNEWIASKCGWTPYDGVTVTGWPVGTLVRGRRVMWEGALSDPSQGEPVVFEETLSASDKR</sequence>
<dbReference type="PROSITE" id="PS00483">
    <property type="entry name" value="DIHYDROOROTASE_2"/>
    <property type="match status" value="1"/>
</dbReference>
<comment type="function">
    <text evidence="2">Catalyzes the reversible cyclization of carbamoyl aspartate to dihydroorotate.</text>
</comment>
<dbReference type="NCBIfam" id="NF006559">
    <property type="entry name" value="PRK09060.1"/>
    <property type="match status" value="1"/>
</dbReference>
<dbReference type="Gene3D" id="3.20.20.140">
    <property type="entry name" value="Metal-dependent hydrolases"/>
    <property type="match status" value="1"/>
</dbReference>
<dbReference type="InterPro" id="IPR032466">
    <property type="entry name" value="Metal_Hydrolase"/>
</dbReference>
<dbReference type="InterPro" id="IPR006680">
    <property type="entry name" value="Amidohydro-rel"/>
</dbReference>
<dbReference type="PANTHER" id="PTHR43668">
    <property type="entry name" value="ALLANTOINASE"/>
    <property type="match status" value="1"/>
</dbReference>
<reference evidence="8" key="1">
    <citation type="journal article" date="2021" name="Front. Microbiol.">
        <title>Comprehensive Comparative Genomics and Phenotyping of Methylobacterium Species.</title>
        <authorList>
            <person name="Alessa O."/>
            <person name="Ogura Y."/>
            <person name="Fujitani Y."/>
            <person name="Takami H."/>
            <person name="Hayashi T."/>
            <person name="Sahin N."/>
            <person name="Tani A."/>
        </authorList>
    </citation>
    <scope>NUCLEOTIDE SEQUENCE</scope>
    <source>
        <strain evidence="8">LMG 23639</strain>
    </source>
</reference>
<dbReference type="InterPro" id="IPR011059">
    <property type="entry name" value="Metal-dep_hydrolase_composite"/>
</dbReference>
<protein>
    <submittedName>
        <fullName evidence="8">L-hydantoinase</fullName>
    </submittedName>
</protein>